<keyword evidence="2" id="KW-0472">Membrane</keyword>
<dbReference type="InParanoid" id="A0A1V9XWS3"/>
<protein>
    <submittedName>
        <fullName evidence="3">Uncharacterized protein</fullName>
    </submittedName>
</protein>
<reference evidence="3 4" key="1">
    <citation type="journal article" date="2017" name="Gigascience">
        <title>Draft genome of the honey bee ectoparasitic mite, Tropilaelaps mercedesae, is shaped by the parasitic life history.</title>
        <authorList>
            <person name="Dong X."/>
            <person name="Armstrong S.D."/>
            <person name="Xia D."/>
            <person name="Makepeace B.L."/>
            <person name="Darby A.C."/>
            <person name="Kadowaki T."/>
        </authorList>
    </citation>
    <scope>NUCLEOTIDE SEQUENCE [LARGE SCALE GENOMIC DNA]</scope>
    <source>
        <strain evidence="3">Wuxi-XJTLU</strain>
    </source>
</reference>
<organism evidence="3 4">
    <name type="scientific">Tropilaelaps mercedesae</name>
    <dbReference type="NCBI Taxonomy" id="418985"/>
    <lineage>
        <taxon>Eukaryota</taxon>
        <taxon>Metazoa</taxon>
        <taxon>Ecdysozoa</taxon>
        <taxon>Arthropoda</taxon>
        <taxon>Chelicerata</taxon>
        <taxon>Arachnida</taxon>
        <taxon>Acari</taxon>
        <taxon>Parasitiformes</taxon>
        <taxon>Mesostigmata</taxon>
        <taxon>Gamasina</taxon>
        <taxon>Dermanyssoidea</taxon>
        <taxon>Laelapidae</taxon>
        <taxon>Tropilaelaps</taxon>
    </lineage>
</organism>
<keyword evidence="4" id="KW-1185">Reference proteome</keyword>
<keyword evidence="2" id="KW-0812">Transmembrane</keyword>
<dbReference type="EMBL" id="MNPL01002817">
    <property type="protein sequence ID" value="OQR77957.1"/>
    <property type="molecule type" value="Genomic_DNA"/>
</dbReference>
<sequence>MSFIPHTAGKRVPSPCGSAGSQIPPNVPPPSPDITRGNPQFLRGVDGPSAASGVERMVNIVQNDQWEPFGGQSPPGDMKTTRGNDLKGVLRIQDDEHHCDWAERRIRSLSMSVLGLLFVLIAQGTILAFVVDKVYNSNVQTTTSIQFKPNPPT</sequence>
<evidence type="ECO:0000313" key="3">
    <source>
        <dbReference type="EMBL" id="OQR77957.1"/>
    </source>
</evidence>
<comment type="caution">
    <text evidence="3">The sequence shown here is derived from an EMBL/GenBank/DDBJ whole genome shotgun (WGS) entry which is preliminary data.</text>
</comment>
<dbReference type="AlphaFoldDB" id="A0A1V9XWS3"/>
<feature type="region of interest" description="Disordered" evidence="1">
    <location>
        <begin position="1"/>
        <end position="48"/>
    </location>
</feature>
<keyword evidence="2" id="KW-1133">Transmembrane helix</keyword>
<evidence type="ECO:0000256" key="1">
    <source>
        <dbReference type="SAM" id="MobiDB-lite"/>
    </source>
</evidence>
<evidence type="ECO:0000256" key="2">
    <source>
        <dbReference type="SAM" id="Phobius"/>
    </source>
</evidence>
<evidence type="ECO:0000313" key="4">
    <source>
        <dbReference type="Proteomes" id="UP000192247"/>
    </source>
</evidence>
<proteinExistence type="predicted"/>
<feature type="transmembrane region" description="Helical" evidence="2">
    <location>
        <begin position="113"/>
        <end position="131"/>
    </location>
</feature>
<accession>A0A1V9XWS3</accession>
<dbReference type="OrthoDB" id="10381784at2759"/>
<name>A0A1V9XWS3_9ACAR</name>
<gene>
    <name evidence="3" type="ORF">BIW11_06726</name>
</gene>
<dbReference type="Proteomes" id="UP000192247">
    <property type="component" value="Unassembled WGS sequence"/>
</dbReference>